<sequence length="65" mass="7478">MVEGFGQRLRWTKERRFILAFPKLSLKGAHMPWLLTGVPLALWIVRKGLEFAALLRGGDGFIVRR</sequence>
<organism evidence="1 2">
    <name type="scientific">Pedosphaera parvula (strain Ellin514)</name>
    <dbReference type="NCBI Taxonomy" id="320771"/>
    <lineage>
        <taxon>Bacteria</taxon>
        <taxon>Pseudomonadati</taxon>
        <taxon>Verrucomicrobiota</taxon>
        <taxon>Pedosphaerae</taxon>
        <taxon>Pedosphaerales</taxon>
        <taxon>Pedosphaeraceae</taxon>
        <taxon>Pedosphaera</taxon>
    </lineage>
</organism>
<dbReference type="AlphaFoldDB" id="B9XQV5"/>
<protein>
    <submittedName>
        <fullName evidence="1">Uncharacterized protein</fullName>
    </submittedName>
</protein>
<accession>B9XQV5</accession>
<reference evidence="1 2" key="1">
    <citation type="journal article" date="2011" name="J. Bacteriol.">
        <title>Genome sequence of 'Pedosphaera parvula' Ellin514, an aerobic Verrucomicrobial isolate from pasture soil.</title>
        <authorList>
            <person name="Kant R."/>
            <person name="van Passel M.W."/>
            <person name="Sangwan P."/>
            <person name="Palva A."/>
            <person name="Lucas S."/>
            <person name="Copeland A."/>
            <person name="Lapidus A."/>
            <person name="Glavina Del Rio T."/>
            <person name="Dalin E."/>
            <person name="Tice H."/>
            <person name="Bruce D."/>
            <person name="Goodwin L."/>
            <person name="Pitluck S."/>
            <person name="Chertkov O."/>
            <person name="Larimer F.W."/>
            <person name="Land M.L."/>
            <person name="Hauser L."/>
            <person name="Brettin T.S."/>
            <person name="Detter J.C."/>
            <person name="Han S."/>
            <person name="de Vos W.M."/>
            <person name="Janssen P.H."/>
            <person name="Smidt H."/>
        </authorList>
    </citation>
    <scope>NUCLEOTIDE SEQUENCE [LARGE SCALE GENOMIC DNA]</scope>
    <source>
        <strain evidence="1 2">Ellin514</strain>
    </source>
</reference>
<dbReference type="EMBL" id="ABOX02000057">
    <property type="protein sequence ID" value="EEF57812.1"/>
    <property type="molecule type" value="Genomic_DNA"/>
</dbReference>
<name>B9XQV5_PEDPL</name>
<dbReference type="Proteomes" id="UP000003688">
    <property type="component" value="Unassembled WGS sequence"/>
</dbReference>
<gene>
    <name evidence="1" type="ORF">Cflav_PD0912</name>
</gene>
<evidence type="ECO:0000313" key="1">
    <source>
        <dbReference type="EMBL" id="EEF57812.1"/>
    </source>
</evidence>
<comment type="caution">
    <text evidence="1">The sequence shown here is derived from an EMBL/GenBank/DDBJ whole genome shotgun (WGS) entry which is preliminary data.</text>
</comment>
<proteinExistence type="predicted"/>
<evidence type="ECO:0000313" key="2">
    <source>
        <dbReference type="Proteomes" id="UP000003688"/>
    </source>
</evidence>
<dbReference type="STRING" id="320771.Cflav_PD0912"/>
<keyword evidence="2" id="KW-1185">Reference proteome</keyword>